<dbReference type="EMBL" id="JASFZW010000003">
    <property type="protein sequence ID" value="KAK2079148.1"/>
    <property type="molecule type" value="Genomic_DNA"/>
</dbReference>
<proteinExistence type="predicted"/>
<sequence>MGDGHFEQLQSLLHAGSAGDGKPGGARDDRPAKPGTVSGGNYGVLAPGLSQLTDLLLEHARAPLAPPAAARPAGPSAEQARAAASGAAVPSFLPLTNVDFASMQSNPELFASLAAWALPATHLPQLGTPSEEGVEGVGYGALSGGGLGPGSARRSARPTRRGPMDEMRQLVRILLKLLPHSVGHIGGGEEAGGGNRISEEQIKTYLDATLGEAPRPTWGVPGGWHSYVAVLLSWATGKAVSEEAAKRVAKREPGRSWEALESELAALGAHPNCWPLPLTLEGVRAAEADPRASELETWRHLLDVLRGLEEKAGTAPAESGAELAAARAEARARLEGILALAPGAPAAGLNLGMFSGLQYVPVLGMDGGSGMLTLLGGLGGLPVQAVQAQQAQHGGEAAHAVLAPPAAGEPGGAEAGAAGPGVPAPSFASLATVVPSTTLSAGALQQPTGKEGDALDPASKRSRTGNIPEGLHSGIENGDAHARQQAKVCFD</sequence>
<feature type="region of interest" description="Disordered" evidence="1">
    <location>
        <begin position="440"/>
        <end position="491"/>
    </location>
</feature>
<dbReference type="Proteomes" id="UP001255856">
    <property type="component" value="Unassembled WGS sequence"/>
</dbReference>
<gene>
    <name evidence="2" type="ORF">QBZ16_002839</name>
</gene>
<accession>A0AAD9IIX2</accession>
<comment type="caution">
    <text evidence="2">The sequence shown here is derived from an EMBL/GenBank/DDBJ whole genome shotgun (WGS) entry which is preliminary data.</text>
</comment>
<reference evidence="2" key="1">
    <citation type="submission" date="2021-01" db="EMBL/GenBank/DDBJ databases">
        <authorList>
            <person name="Eckstrom K.M.E."/>
        </authorList>
    </citation>
    <scope>NUCLEOTIDE SEQUENCE</scope>
    <source>
        <strain evidence="2">UVCC 0001</strain>
    </source>
</reference>
<feature type="region of interest" description="Disordered" evidence="1">
    <location>
        <begin position="1"/>
        <end position="41"/>
    </location>
</feature>
<name>A0AAD9IIX2_PROWI</name>
<keyword evidence="3" id="KW-1185">Reference proteome</keyword>
<dbReference type="AlphaFoldDB" id="A0AAD9IIX2"/>
<evidence type="ECO:0000313" key="2">
    <source>
        <dbReference type="EMBL" id="KAK2079148.1"/>
    </source>
</evidence>
<evidence type="ECO:0000256" key="1">
    <source>
        <dbReference type="SAM" id="MobiDB-lite"/>
    </source>
</evidence>
<protein>
    <submittedName>
        <fullName evidence="2">Uncharacterized protein</fullName>
    </submittedName>
</protein>
<organism evidence="2 3">
    <name type="scientific">Prototheca wickerhamii</name>
    <dbReference type="NCBI Taxonomy" id="3111"/>
    <lineage>
        <taxon>Eukaryota</taxon>
        <taxon>Viridiplantae</taxon>
        <taxon>Chlorophyta</taxon>
        <taxon>core chlorophytes</taxon>
        <taxon>Trebouxiophyceae</taxon>
        <taxon>Chlorellales</taxon>
        <taxon>Chlorellaceae</taxon>
        <taxon>Prototheca</taxon>
    </lineage>
</organism>
<evidence type="ECO:0000313" key="3">
    <source>
        <dbReference type="Proteomes" id="UP001255856"/>
    </source>
</evidence>